<feature type="domain" description="EF-hand" evidence="4">
    <location>
        <begin position="92"/>
        <end position="127"/>
    </location>
</feature>
<keyword evidence="3" id="KW-0732">Signal</keyword>
<protein>
    <submittedName>
        <fullName evidence="5">TRNase Z TRZ1</fullName>
        <ecNumber evidence="5">3.1.26.11</ecNumber>
    </submittedName>
</protein>
<dbReference type="SMART" id="SM00054">
    <property type="entry name" value="EFh"/>
    <property type="match status" value="2"/>
</dbReference>
<organism evidence="5 6">
    <name type="scientific">Skeletonema marinoi</name>
    <dbReference type="NCBI Taxonomy" id="267567"/>
    <lineage>
        <taxon>Eukaryota</taxon>
        <taxon>Sar</taxon>
        <taxon>Stramenopiles</taxon>
        <taxon>Ochrophyta</taxon>
        <taxon>Bacillariophyta</taxon>
        <taxon>Coscinodiscophyceae</taxon>
        <taxon>Thalassiosirophycidae</taxon>
        <taxon>Thalassiosirales</taxon>
        <taxon>Skeletonemataceae</taxon>
        <taxon>Skeletonema</taxon>
        <taxon>Skeletonema marinoi-dohrnii complex</taxon>
    </lineage>
</organism>
<dbReference type="SUPFAM" id="SSF56281">
    <property type="entry name" value="Metallo-hydrolase/oxidoreductase"/>
    <property type="match status" value="1"/>
</dbReference>
<dbReference type="Gene3D" id="1.10.238.10">
    <property type="entry name" value="EF-hand"/>
    <property type="match status" value="1"/>
</dbReference>
<dbReference type="EC" id="3.1.26.11" evidence="5"/>
<feature type="region of interest" description="Disordered" evidence="2">
    <location>
        <begin position="134"/>
        <end position="155"/>
    </location>
</feature>
<feature type="domain" description="EF-hand" evidence="4">
    <location>
        <begin position="164"/>
        <end position="199"/>
    </location>
</feature>
<accession>A0AAD8YC35</accession>
<proteinExistence type="predicted"/>
<keyword evidence="5" id="KW-0378">Hydrolase</keyword>
<evidence type="ECO:0000256" key="3">
    <source>
        <dbReference type="SAM" id="SignalP"/>
    </source>
</evidence>
<name>A0AAD8YC35_9STRA</name>
<dbReference type="Gene3D" id="3.60.15.10">
    <property type="entry name" value="Ribonuclease Z/Hydroxyacylglutathione hydrolase-like"/>
    <property type="match status" value="1"/>
</dbReference>
<dbReference type="InterPro" id="IPR018247">
    <property type="entry name" value="EF_Hand_1_Ca_BS"/>
</dbReference>
<evidence type="ECO:0000313" key="6">
    <source>
        <dbReference type="Proteomes" id="UP001224775"/>
    </source>
</evidence>
<evidence type="ECO:0000256" key="1">
    <source>
        <dbReference type="ARBA" id="ARBA00022837"/>
    </source>
</evidence>
<dbReference type="PANTHER" id="PTHR46504">
    <property type="entry name" value="TRNASE Z TRZ1"/>
    <property type="match status" value="1"/>
</dbReference>
<evidence type="ECO:0000259" key="4">
    <source>
        <dbReference type="PROSITE" id="PS50222"/>
    </source>
</evidence>
<dbReference type="AlphaFoldDB" id="A0AAD8YC35"/>
<keyword evidence="6" id="KW-1185">Reference proteome</keyword>
<dbReference type="InterPro" id="IPR011992">
    <property type="entry name" value="EF-hand-dom_pair"/>
</dbReference>
<dbReference type="CDD" id="cd06262">
    <property type="entry name" value="metallo-hydrolase-like_MBL-fold"/>
    <property type="match status" value="1"/>
</dbReference>
<keyword evidence="1" id="KW-0106">Calcium</keyword>
<evidence type="ECO:0000313" key="5">
    <source>
        <dbReference type="EMBL" id="KAK1743709.1"/>
    </source>
</evidence>
<evidence type="ECO:0000256" key="2">
    <source>
        <dbReference type="SAM" id="MobiDB-lite"/>
    </source>
</evidence>
<dbReference type="PROSITE" id="PS50222">
    <property type="entry name" value="EF_HAND_2"/>
    <property type="match status" value="2"/>
</dbReference>
<comment type="caution">
    <text evidence="5">The sequence shown here is derived from an EMBL/GenBank/DDBJ whole genome shotgun (WGS) entry which is preliminary data.</text>
</comment>
<dbReference type="GO" id="GO:0005509">
    <property type="term" value="F:calcium ion binding"/>
    <property type="evidence" value="ECO:0007669"/>
    <property type="project" value="InterPro"/>
</dbReference>
<dbReference type="Proteomes" id="UP001224775">
    <property type="component" value="Unassembled WGS sequence"/>
</dbReference>
<dbReference type="InterPro" id="IPR002048">
    <property type="entry name" value="EF_hand_dom"/>
</dbReference>
<dbReference type="EMBL" id="JATAAI010000008">
    <property type="protein sequence ID" value="KAK1743709.1"/>
    <property type="molecule type" value="Genomic_DNA"/>
</dbReference>
<dbReference type="PANTHER" id="PTHR46504:SF2">
    <property type="entry name" value="TRNASE Z TRZ1"/>
    <property type="match status" value="1"/>
</dbReference>
<dbReference type="PROSITE" id="PS00018">
    <property type="entry name" value="EF_HAND_1"/>
    <property type="match status" value="1"/>
</dbReference>
<dbReference type="InterPro" id="IPR036866">
    <property type="entry name" value="RibonucZ/Hydroxyglut_hydro"/>
</dbReference>
<feature type="chain" id="PRO_5041956377" evidence="3">
    <location>
        <begin position="21"/>
        <end position="524"/>
    </location>
</feature>
<reference evidence="5" key="1">
    <citation type="submission" date="2023-06" db="EMBL/GenBank/DDBJ databases">
        <title>Survivors Of The Sea: Transcriptome response of Skeletonema marinoi to long-term dormancy.</title>
        <authorList>
            <person name="Pinder M.I.M."/>
            <person name="Kourtchenko O."/>
            <person name="Robertson E.K."/>
            <person name="Larsson T."/>
            <person name="Maumus F."/>
            <person name="Osuna-Cruz C.M."/>
            <person name="Vancaester E."/>
            <person name="Stenow R."/>
            <person name="Vandepoele K."/>
            <person name="Ploug H."/>
            <person name="Bruchert V."/>
            <person name="Godhe A."/>
            <person name="Topel M."/>
        </authorList>
    </citation>
    <scope>NUCLEOTIDE SEQUENCE</scope>
    <source>
        <strain evidence="5">R05AC</strain>
    </source>
</reference>
<dbReference type="SUPFAM" id="SSF47473">
    <property type="entry name" value="EF-hand"/>
    <property type="match status" value="1"/>
</dbReference>
<dbReference type="GO" id="GO:0042781">
    <property type="term" value="F:3'-tRNA processing endoribonuclease activity"/>
    <property type="evidence" value="ECO:0007669"/>
    <property type="project" value="UniProtKB-EC"/>
</dbReference>
<gene>
    <name evidence="5" type="ORF">QTG54_005306</name>
</gene>
<sequence>MNSILFFTTLVLLDSRAVLSFTTFHSQHKCIGLSSKLYSTPTPITPLNEEQEQPSLPPADIQQSLQSLASTTLSLLSGDENAAAHLLGGASQKRHVVTNVFKAYDVCESGTLSLEEARSLFADLARSMVLELSKGSSGDEENESVSPAKAHAQRVLADDEAGNTIDRVAKKLLLMADTDGDGKINLQELAQLFETVFEANHSELGSDGAVSGTFPQPLRALAGSLQLLPPRERAIASEAADRSSLWNVGVPGDDHSLRRVVLEENGRGKKSNTLSLVGLGLSADASAYFLPELGIALDAGLHVSSLLPKTVLLTHGHRDHIGALPVHMSKGAMCLVPRPIEPLVNKFLLAEAQLNYGDASQTDEETITALGKFDVVGVDDGFRIMLPKNKYMGSPTPIGIQVFSAPHKEGVPACSYGVFRQKQRLKPEFQEMSKSEIGAFLREKRAAGSNEDKDLSITESYDEGVIFYTGDTTITLLRERWKEILPNYKYIIHEVTFLGPPSSDLDASVRAKGHTHYAQLHPGY</sequence>
<feature type="signal peptide" evidence="3">
    <location>
        <begin position="1"/>
        <end position="20"/>
    </location>
</feature>